<keyword evidence="2" id="KW-0812">Transmembrane</keyword>
<dbReference type="Gene3D" id="3.20.20.190">
    <property type="entry name" value="Phosphatidylinositol (PI) phosphodiesterase"/>
    <property type="match status" value="1"/>
</dbReference>
<dbReference type="SUPFAM" id="SSF51695">
    <property type="entry name" value="PLC-like phosphodiesterases"/>
    <property type="match status" value="1"/>
</dbReference>
<dbReference type="OrthoDB" id="7984201at2759"/>
<gene>
    <name evidence="6" type="ORF">Poli38472_012953</name>
</gene>
<dbReference type="Proteomes" id="UP000794436">
    <property type="component" value="Unassembled WGS sequence"/>
</dbReference>
<comment type="caution">
    <text evidence="6">The sequence shown here is derived from an EMBL/GenBank/DDBJ whole genome shotgun (WGS) entry which is preliminary data.</text>
</comment>
<dbReference type="AlphaFoldDB" id="A0A8K1CKD6"/>
<evidence type="ECO:0000313" key="7">
    <source>
        <dbReference type="Proteomes" id="UP000794436"/>
    </source>
</evidence>
<dbReference type="InterPro" id="IPR017946">
    <property type="entry name" value="PLC-like_Pdiesterase_TIM-brl"/>
</dbReference>
<evidence type="ECO:0008006" key="8">
    <source>
        <dbReference type="Google" id="ProtNLM"/>
    </source>
</evidence>
<dbReference type="GO" id="GO:0008081">
    <property type="term" value="F:phosphoric diester hydrolase activity"/>
    <property type="evidence" value="ECO:0007669"/>
    <property type="project" value="InterPro"/>
</dbReference>
<keyword evidence="5" id="KW-0732">Signal</keyword>
<sequence length="843" mass="92571">MGFIMRRRFSVFRLALTVCIVIQGSPADAKCTGGVFGSITSAIGLNKCEEGEGKSDPIGDVVGKVTSVVKDVVPDKDTCGSVPFVTLPTTFGLDKCLGNNKNALLKVLATTMLDCPPTKAYKIVDSKPLLKVVDALKEAMKAPKNMSVALYERMKTTTDEDMDAFCDEMNDLISPCAEALLPKLLEVIDKDDKCCSELSDLADLLNLVVPPTISKASFVLQDVLNGVNGLICTRHEAKERTCGAHIFSELTTKYKETEFHLLEHVLVPFVTMAKGEECAGMQGKEFTSTAALAKSDTIDYGCCTHQIRPLMESIQMGFTNIFGSTLIEFLNGIVEFKSPKQAFVNSISGTARCEFSTSCSVPGGLAKYDKRTITPGSIPPKTNELKDTNCTVTKKCDTAGEICSEICAKGSVKLDSWVQNTLQYQRQLAMRGPICQAQLPATHNTAINLADGFGNRDQLMNANLNPKKKHSFMKTNNHELSVVDQLNLGVRWLEMDIHYFLDDLRTAHCGGFGSNSVQVLFDVIKQQLSQYGTILWSPDLLGCYPSLSGIRGEEQPTTKASMKEIRAWLDKPENANELIFIYLDSGSEINALNKTGAMNVLLQDIFGELLLPLEELDALKAANWQGASATLQSLLDKKYRVIIVANSKSEIAYGIKDFCGGHQILDTKYIDDVPDTERVIGGQKIYSDAFFLRSYQSPLRYITLDDGGRISESLPVLLDAEHIGKFVRWNVNLLATDSLDVATVKAQLWSWAENEPRSTGTDTVALIRPDGRWITDSLDKATQVACWDGKALKWELVDAKAKCSEGYKAVGPADPYQNYLLQQHLSDKKVSTPVAINVPLAFK</sequence>
<name>A0A8K1CKD6_PYTOL</name>
<organism evidence="6 7">
    <name type="scientific">Pythium oligandrum</name>
    <name type="common">Mycoparasitic fungus</name>
    <dbReference type="NCBI Taxonomy" id="41045"/>
    <lineage>
        <taxon>Eukaryota</taxon>
        <taxon>Sar</taxon>
        <taxon>Stramenopiles</taxon>
        <taxon>Oomycota</taxon>
        <taxon>Peronosporomycetes</taxon>
        <taxon>Pythiales</taxon>
        <taxon>Pythiaceae</taxon>
        <taxon>Pythium</taxon>
    </lineage>
</organism>
<proteinExistence type="predicted"/>
<evidence type="ECO:0000313" key="6">
    <source>
        <dbReference type="EMBL" id="TMW64331.1"/>
    </source>
</evidence>
<keyword evidence="3" id="KW-1133">Transmembrane helix</keyword>
<comment type="subcellular location">
    <subcellularLocation>
        <location evidence="1">Membrane</location>
    </subcellularLocation>
</comment>
<feature type="signal peptide" evidence="5">
    <location>
        <begin position="1"/>
        <end position="29"/>
    </location>
</feature>
<keyword evidence="7" id="KW-1185">Reference proteome</keyword>
<keyword evidence="4" id="KW-0472">Membrane</keyword>
<evidence type="ECO:0000256" key="5">
    <source>
        <dbReference type="SAM" id="SignalP"/>
    </source>
</evidence>
<dbReference type="PANTHER" id="PTHR35518:SF2">
    <property type="entry name" value="MAINTENANCE OF TELOMERE CAPPING PROTEIN 6"/>
    <property type="match status" value="1"/>
</dbReference>
<evidence type="ECO:0000256" key="2">
    <source>
        <dbReference type="ARBA" id="ARBA00022692"/>
    </source>
</evidence>
<dbReference type="GO" id="GO:0016020">
    <property type="term" value="C:membrane"/>
    <property type="evidence" value="ECO:0007669"/>
    <property type="project" value="UniProtKB-SubCell"/>
</dbReference>
<dbReference type="InterPro" id="IPR051008">
    <property type="entry name" value="Telomere_Capping_Maintenance"/>
</dbReference>
<accession>A0A8K1CKD6</accession>
<evidence type="ECO:0000256" key="4">
    <source>
        <dbReference type="ARBA" id="ARBA00023136"/>
    </source>
</evidence>
<evidence type="ECO:0000256" key="1">
    <source>
        <dbReference type="ARBA" id="ARBA00004370"/>
    </source>
</evidence>
<dbReference type="PANTHER" id="PTHR35518">
    <property type="entry name" value="MAINTENANCE OF TELOMOERE CAPPING"/>
    <property type="match status" value="1"/>
</dbReference>
<reference evidence="6" key="1">
    <citation type="submission" date="2019-03" db="EMBL/GenBank/DDBJ databases">
        <title>Long read genome sequence of the mycoparasitic Pythium oligandrum ATCC 38472 isolated from sugarbeet rhizosphere.</title>
        <authorList>
            <person name="Gaulin E."/>
        </authorList>
    </citation>
    <scope>NUCLEOTIDE SEQUENCE</scope>
    <source>
        <strain evidence="6">ATCC 38472_TT</strain>
    </source>
</reference>
<protein>
    <recommendedName>
        <fullName evidence="8">PLC-like phosphodiesterase</fullName>
    </recommendedName>
</protein>
<dbReference type="GO" id="GO:0006629">
    <property type="term" value="P:lipid metabolic process"/>
    <property type="evidence" value="ECO:0007669"/>
    <property type="project" value="InterPro"/>
</dbReference>
<feature type="chain" id="PRO_5035477576" description="PLC-like phosphodiesterase" evidence="5">
    <location>
        <begin position="30"/>
        <end position="843"/>
    </location>
</feature>
<dbReference type="EMBL" id="SPLM01000040">
    <property type="protein sequence ID" value="TMW64331.1"/>
    <property type="molecule type" value="Genomic_DNA"/>
</dbReference>
<evidence type="ECO:0000256" key="3">
    <source>
        <dbReference type="ARBA" id="ARBA00022989"/>
    </source>
</evidence>